<dbReference type="SUPFAM" id="SSF103481">
    <property type="entry name" value="Multidrug resistance efflux transporter EmrE"/>
    <property type="match status" value="1"/>
</dbReference>
<keyword evidence="6 7" id="KW-0472">Membrane</keyword>
<feature type="transmembrane region" description="Helical" evidence="7">
    <location>
        <begin position="196"/>
        <end position="217"/>
    </location>
</feature>
<feature type="transmembrane region" description="Helical" evidence="7">
    <location>
        <begin position="53"/>
        <end position="72"/>
    </location>
</feature>
<evidence type="ECO:0000313" key="8">
    <source>
        <dbReference type="EMBL" id="KAL3327559.1"/>
    </source>
</evidence>
<feature type="transmembrane region" description="Helical" evidence="7">
    <location>
        <begin position="78"/>
        <end position="95"/>
    </location>
</feature>
<evidence type="ECO:0000313" key="9">
    <source>
        <dbReference type="Proteomes" id="UP001627284"/>
    </source>
</evidence>
<organism evidence="8 9">
    <name type="scientific">Solanum stoloniferum</name>
    <dbReference type="NCBI Taxonomy" id="62892"/>
    <lineage>
        <taxon>Eukaryota</taxon>
        <taxon>Viridiplantae</taxon>
        <taxon>Streptophyta</taxon>
        <taxon>Embryophyta</taxon>
        <taxon>Tracheophyta</taxon>
        <taxon>Spermatophyta</taxon>
        <taxon>Magnoliopsida</taxon>
        <taxon>eudicotyledons</taxon>
        <taxon>Gunneridae</taxon>
        <taxon>Pentapetalae</taxon>
        <taxon>asterids</taxon>
        <taxon>lamiids</taxon>
        <taxon>Solanales</taxon>
        <taxon>Solanaceae</taxon>
        <taxon>Solanoideae</taxon>
        <taxon>Solaneae</taxon>
        <taxon>Solanum</taxon>
    </lineage>
</organism>
<proteinExistence type="inferred from homology"/>
<protein>
    <recommendedName>
        <fullName evidence="10">Solute carrier family 35 member F1</fullName>
    </recommendedName>
</protein>
<dbReference type="EMBL" id="JBJKTR010000021">
    <property type="protein sequence ID" value="KAL3327559.1"/>
    <property type="molecule type" value="Genomic_DNA"/>
</dbReference>
<evidence type="ECO:0000256" key="1">
    <source>
        <dbReference type="ARBA" id="ARBA00004141"/>
    </source>
</evidence>
<comment type="caution">
    <text evidence="8">The sequence shown here is derived from an EMBL/GenBank/DDBJ whole genome shotgun (WGS) entry which is preliminary data.</text>
</comment>
<feature type="transmembrane region" description="Helical" evidence="7">
    <location>
        <begin position="132"/>
        <end position="153"/>
    </location>
</feature>
<keyword evidence="9" id="KW-1185">Reference proteome</keyword>
<name>A0ABD2R6V6_9SOLN</name>
<comment type="similarity">
    <text evidence="2">Belongs to the SLC35F solute transporter family.</text>
</comment>
<dbReference type="AlphaFoldDB" id="A0ABD2R6V6"/>
<evidence type="ECO:0000256" key="5">
    <source>
        <dbReference type="ARBA" id="ARBA00022989"/>
    </source>
</evidence>
<feature type="transmembrane region" description="Helical" evidence="7">
    <location>
        <begin position="20"/>
        <end position="41"/>
    </location>
</feature>
<dbReference type="InterPro" id="IPR009262">
    <property type="entry name" value="SLC35_F1/F2/F6"/>
</dbReference>
<keyword evidence="5 7" id="KW-1133">Transmembrane helix</keyword>
<gene>
    <name evidence="8" type="ORF">AABB24_035307</name>
</gene>
<sequence length="290" mass="32393">MSRSSWWRNHEGILTTFYPLFLSQIVSFVRALISFASSLVVNLGANTPLSLSFFTYTALTLVYGGIMIYRRQKLQIPWYWYALIGFADVQGSFLVNKAFQYSSITSVTILDCWTIAWVMILMWLILGTRYSLWQFFGTAVCLGGLGLVLLSDAKASDGSAGGSKPILGDIFVIIATFFFSVSNVGEEFCVKKKDHVEVVSMIGLLGLLVTITEIPILERKSLESVKWSAELVSDLDSLSYFRSSYIVFVSHFSDSSLLWLCSGKLYVLHLSSVSSQDERLNLVQSISSHI</sequence>
<dbReference type="Proteomes" id="UP001627284">
    <property type="component" value="Unassembled WGS sequence"/>
</dbReference>
<dbReference type="InterPro" id="IPR037185">
    <property type="entry name" value="EmrE-like"/>
</dbReference>
<keyword evidence="3" id="KW-0813">Transport</keyword>
<accession>A0ABD2R6V6</accession>
<feature type="transmembrane region" description="Helical" evidence="7">
    <location>
        <begin position="165"/>
        <end position="184"/>
    </location>
</feature>
<comment type="subcellular location">
    <subcellularLocation>
        <location evidence="1">Membrane</location>
        <topology evidence="1">Multi-pass membrane protein</topology>
    </subcellularLocation>
</comment>
<feature type="transmembrane region" description="Helical" evidence="7">
    <location>
        <begin position="107"/>
        <end position="126"/>
    </location>
</feature>
<reference evidence="8 9" key="1">
    <citation type="submission" date="2024-05" db="EMBL/GenBank/DDBJ databases">
        <title>De novo assembly of an allotetraploid wild potato.</title>
        <authorList>
            <person name="Hosaka A.J."/>
        </authorList>
    </citation>
    <scope>NUCLEOTIDE SEQUENCE [LARGE SCALE GENOMIC DNA]</scope>
    <source>
        <tissue evidence="8">Young leaves</tissue>
    </source>
</reference>
<dbReference type="PANTHER" id="PTHR14233:SF18">
    <property type="entry name" value="OS05G0444300 PROTEIN"/>
    <property type="match status" value="1"/>
</dbReference>
<dbReference type="GO" id="GO:0016020">
    <property type="term" value="C:membrane"/>
    <property type="evidence" value="ECO:0007669"/>
    <property type="project" value="UniProtKB-SubCell"/>
</dbReference>
<dbReference type="InterPro" id="IPR052221">
    <property type="entry name" value="SLC35F_Transporter"/>
</dbReference>
<evidence type="ECO:0000256" key="7">
    <source>
        <dbReference type="SAM" id="Phobius"/>
    </source>
</evidence>
<keyword evidence="4 7" id="KW-0812">Transmembrane</keyword>
<evidence type="ECO:0000256" key="6">
    <source>
        <dbReference type="ARBA" id="ARBA00023136"/>
    </source>
</evidence>
<evidence type="ECO:0008006" key="10">
    <source>
        <dbReference type="Google" id="ProtNLM"/>
    </source>
</evidence>
<evidence type="ECO:0000256" key="3">
    <source>
        <dbReference type="ARBA" id="ARBA00022448"/>
    </source>
</evidence>
<dbReference type="Pfam" id="PF06027">
    <property type="entry name" value="SLC35F"/>
    <property type="match status" value="1"/>
</dbReference>
<evidence type="ECO:0000256" key="4">
    <source>
        <dbReference type="ARBA" id="ARBA00022692"/>
    </source>
</evidence>
<evidence type="ECO:0000256" key="2">
    <source>
        <dbReference type="ARBA" id="ARBA00007863"/>
    </source>
</evidence>
<dbReference type="PANTHER" id="PTHR14233">
    <property type="entry name" value="DUF914-RELATED"/>
    <property type="match status" value="1"/>
</dbReference>